<dbReference type="AlphaFoldDB" id="A0A0M0LFC2"/>
<accession>A0A0M0LFC2</accession>
<feature type="transmembrane region" description="Helical" evidence="6">
    <location>
        <begin position="88"/>
        <end position="109"/>
    </location>
</feature>
<feature type="transmembrane region" description="Helical" evidence="6">
    <location>
        <begin position="53"/>
        <end position="76"/>
    </location>
</feature>
<gene>
    <name evidence="7" type="ORF">AMD00_13625</name>
</gene>
<dbReference type="GO" id="GO:0005886">
    <property type="term" value="C:plasma membrane"/>
    <property type="evidence" value="ECO:0007669"/>
    <property type="project" value="UniProtKB-SubCell"/>
</dbReference>
<keyword evidence="5 6" id="KW-0472">Membrane</keyword>
<evidence type="ECO:0000256" key="1">
    <source>
        <dbReference type="ARBA" id="ARBA00004651"/>
    </source>
</evidence>
<dbReference type="InterPro" id="IPR005171">
    <property type="entry name" value="Cyt_c_oxidase_su4_prok"/>
</dbReference>
<dbReference type="Proteomes" id="UP000036867">
    <property type="component" value="Unassembled WGS sequence"/>
</dbReference>
<keyword evidence="8" id="KW-1185">Reference proteome</keyword>
<evidence type="ECO:0000256" key="2">
    <source>
        <dbReference type="ARBA" id="ARBA00022475"/>
    </source>
</evidence>
<dbReference type="EMBL" id="LILB01000005">
    <property type="protein sequence ID" value="KOO49403.1"/>
    <property type="molecule type" value="Genomic_DNA"/>
</dbReference>
<sequence length="110" mass="12716">MSHDVEARTRSKHEYEYARKRANQGMRNQVTVFAIMIFLTFIAFAAVQAGMSAYLVAPLILLFAAVQVALQLYYFMHWSEKGHGMAQFFMYSAAFIAFTMILAFVTIIWW</sequence>
<dbReference type="STRING" id="263475.AMD00_13625"/>
<dbReference type="Pfam" id="PF03626">
    <property type="entry name" value="COX4_pro"/>
    <property type="match status" value="1"/>
</dbReference>
<protein>
    <submittedName>
        <fullName evidence="7">Cytochrome B6</fullName>
    </submittedName>
</protein>
<feature type="transmembrane region" description="Helical" evidence="6">
    <location>
        <begin position="30"/>
        <end position="47"/>
    </location>
</feature>
<evidence type="ECO:0000256" key="5">
    <source>
        <dbReference type="ARBA" id="ARBA00023136"/>
    </source>
</evidence>
<dbReference type="RefSeq" id="WP_038183700.1">
    <property type="nucleotide sequence ID" value="NZ_CP063302.1"/>
</dbReference>
<evidence type="ECO:0000256" key="6">
    <source>
        <dbReference type="SAM" id="Phobius"/>
    </source>
</evidence>
<keyword evidence="4 6" id="KW-1133">Transmembrane helix</keyword>
<evidence type="ECO:0000313" key="7">
    <source>
        <dbReference type="EMBL" id="KOO49403.1"/>
    </source>
</evidence>
<keyword evidence="2" id="KW-1003">Cell membrane</keyword>
<comment type="caution">
    <text evidence="7">The sequence shown here is derived from an EMBL/GenBank/DDBJ whole genome shotgun (WGS) entry which is preliminary data.</text>
</comment>
<evidence type="ECO:0000313" key="8">
    <source>
        <dbReference type="Proteomes" id="UP000036867"/>
    </source>
</evidence>
<proteinExistence type="predicted"/>
<name>A0A0M0LFC2_9BACL</name>
<organism evidence="7 8">
    <name type="scientific">Viridibacillus arvi</name>
    <dbReference type="NCBI Taxonomy" id="263475"/>
    <lineage>
        <taxon>Bacteria</taxon>
        <taxon>Bacillati</taxon>
        <taxon>Bacillota</taxon>
        <taxon>Bacilli</taxon>
        <taxon>Bacillales</taxon>
        <taxon>Caryophanaceae</taxon>
        <taxon>Viridibacillus</taxon>
    </lineage>
</organism>
<dbReference type="OrthoDB" id="2989516at2"/>
<reference evidence="8" key="1">
    <citation type="submission" date="2015-08" db="EMBL/GenBank/DDBJ databases">
        <title>Fjat-10028 dsm 16317.</title>
        <authorList>
            <person name="Liu B."/>
            <person name="Wang J."/>
            <person name="Zhu Y."/>
            <person name="Liu G."/>
            <person name="Chen Q."/>
            <person name="Chen Z."/>
            <person name="Lan J."/>
            <person name="Che J."/>
            <person name="Ge C."/>
            <person name="Shi H."/>
            <person name="Pan Z."/>
            <person name="Liu X."/>
        </authorList>
    </citation>
    <scope>NUCLEOTIDE SEQUENCE [LARGE SCALE GENOMIC DNA]</scope>
    <source>
        <strain evidence="8">DSM 16317</strain>
    </source>
</reference>
<keyword evidence="3 6" id="KW-0812">Transmembrane</keyword>
<evidence type="ECO:0000256" key="3">
    <source>
        <dbReference type="ARBA" id="ARBA00022692"/>
    </source>
</evidence>
<dbReference type="PATRIC" id="fig|263475.3.peg.3985"/>
<dbReference type="GeneID" id="301137137"/>
<comment type="subcellular location">
    <subcellularLocation>
        <location evidence="1">Cell membrane</location>
        <topology evidence="1">Multi-pass membrane protein</topology>
    </subcellularLocation>
</comment>
<evidence type="ECO:0000256" key="4">
    <source>
        <dbReference type="ARBA" id="ARBA00022989"/>
    </source>
</evidence>